<keyword evidence="2" id="KW-1185">Reference proteome</keyword>
<gene>
    <name evidence="1" type="ORF">NLG97_g10749</name>
</gene>
<protein>
    <submittedName>
        <fullName evidence="1">Uncharacterized protein</fullName>
    </submittedName>
</protein>
<dbReference type="Proteomes" id="UP001148737">
    <property type="component" value="Unassembled WGS sequence"/>
</dbReference>
<comment type="caution">
    <text evidence="1">The sequence shown here is derived from an EMBL/GenBank/DDBJ whole genome shotgun (WGS) entry which is preliminary data.</text>
</comment>
<proteinExistence type="predicted"/>
<accession>A0ACC1QCH8</accession>
<evidence type="ECO:0000313" key="1">
    <source>
        <dbReference type="EMBL" id="KAJ3472742.1"/>
    </source>
</evidence>
<reference evidence="1" key="1">
    <citation type="submission" date="2022-07" db="EMBL/GenBank/DDBJ databases">
        <title>Genome Sequence of Lecanicillium saksenae.</title>
        <authorList>
            <person name="Buettner E."/>
        </authorList>
    </citation>
    <scope>NUCLEOTIDE SEQUENCE</scope>
    <source>
        <strain evidence="1">VT-O1</strain>
    </source>
</reference>
<dbReference type="EMBL" id="JANAKD010002888">
    <property type="protein sequence ID" value="KAJ3472742.1"/>
    <property type="molecule type" value="Genomic_DNA"/>
</dbReference>
<sequence length="89" mass="9981">MMTKSGLLSSRPCQRLLLVSVLIMFPIAVLLLLAGSGNNVIPLPGLYEDDKKVFTPKIGRCSHGERAAWASEWNVTERNHRDLLDDRFT</sequence>
<organism evidence="1 2">
    <name type="scientific">Lecanicillium saksenae</name>
    <dbReference type="NCBI Taxonomy" id="468837"/>
    <lineage>
        <taxon>Eukaryota</taxon>
        <taxon>Fungi</taxon>
        <taxon>Dikarya</taxon>
        <taxon>Ascomycota</taxon>
        <taxon>Pezizomycotina</taxon>
        <taxon>Sordariomycetes</taxon>
        <taxon>Hypocreomycetidae</taxon>
        <taxon>Hypocreales</taxon>
        <taxon>Cordycipitaceae</taxon>
        <taxon>Lecanicillium</taxon>
    </lineage>
</organism>
<name>A0ACC1QCH8_9HYPO</name>
<evidence type="ECO:0000313" key="2">
    <source>
        <dbReference type="Proteomes" id="UP001148737"/>
    </source>
</evidence>